<dbReference type="PROSITE" id="PS00745">
    <property type="entry name" value="RF_PROK_I"/>
    <property type="match status" value="1"/>
</dbReference>
<dbReference type="Proteomes" id="UP000682733">
    <property type="component" value="Unassembled WGS sequence"/>
</dbReference>
<dbReference type="GO" id="GO:0070126">
    <property type="term" value="P:mitochondrial translational termination"/>
    <property type="evidence" value="ECO:0007669"/>
    <property type="project" value="TreeGrafter"/>
</dbReference>
<dbReference type="GO" id="GO:0004045">
    <property type="term" value="F:peptidyl-tRNA hydrolase activity"/>
    <property type="evidence" value="ECO:0007669"/>
    <property type="project" value="UniProtKB-EC"/>
</dbReference>
<dbReference type="EMBL" id="CAJOBA010005630">
    <property type="protein sequence ID" value="CAF3749686.1"/>
    <property type="molecule type" value="Genomic_DNA"/>
</dbReference>
<dbReference type="GO" id="GO:0005762">
    <property type="term" value="C:mitochondrial large ribosomal subunit"/>
    <property type="evidence" value="ECO:0007669"/>
    <property type="project" value="TreeGrafter"/>
</dbReference>
<evidence type="ECO:0000313" key="9">
    <source>
        <dbReference type="EMBL" id="CAF3754209.1"/>
    </source>
</evidence>
<dbReference type="EMBL" id="CAJNOK010005624">
    <property type="protein sequence ID" value="CAF0979041.1"/>
    <property type="molecule type" value="Genomic_DNA"/>
</dbReference>
<organism evidence="7 10">
    <name type="scientific">Didymodactylos carnosus</name>
    <dbReference type="NCBI Taxonomy" id="1234261"/>
    <lineage>
        <taxon>Eukaryota</taxon>
        <taxon>Metazoa</taxon>
        <taxon>Spiralia</taxon>
        <taxon>Gnathifera</taxon>
        <taxon>Rotifera</taxon>
        <taxon>Eurotatoria</taxon>
        <taxon>Bdelloidea</taxon>
        <taxon>Philodinida</taxon>
        <taxon>Philodinidae</taxon>
        <taxon>Didymodactylos</taxon>
    </lineage>
</organism>
<evidence type="ECO:0000259" key="5">
    <source>
        <dbReference type="PROSITE" id="PS00745"/>
    </source>
</evidence>
<evidence type="ECO:0000256" key="2">
    <source>
        <dbReference type="ARBA" id="ARBA00038225"/>
    </source>
</evidence>
<dbReference type="GO" id="GO:0016150">
    <property type="term" value="F:translation release factor activity, codon nonspecific"/>
    <property type="evidence" value="ECO:0007669"/>
    <property type="project" value="TreeGrafter"/>
</dbReference>
<dbReference type="InterPro" id="IPR000352">
    <property type="entry name" value="Pep_chain_release_fac_I"/>
</dbReference>
<dbReference type="EC" id="3.1.1.29" evidence="1"/>
<comment type="caution">
    <text evidence="7">The sequence shown here is derived from an EMBL/GenBank/DDBJ whole genome shotgun (WGS) entry which is preliminary data.</text>
</comment>
<reference evidence="7" key="1">
    <citation type="submission" date="2021-02" db="EMBL/GenBank/DDBJ databases">
        <authorList>
            <person name="Nowell W R."/>
        </authorList>
    </citation>
    <scope>NUCLEOTIDE SEQUENCE</scope>
</reference>
<evidence type="ECO:0000313" key="10">
    <source>
        <dbReference type="Proteomes" id="UP000663829"/>
    </source>
</evidence>
<evidence type="ECO:0000313" key="6">
    <source>
        <dbReference type="EMBL" id="CAF0979041.1"/>
    </source>
</evidence>
<accession>A0A814F8J7</accession>
<comment type="similarity">
    <text evidence="2">Belongs to the prokaryotic/mitochondrial release factor family. Mitochondrion-specific ribosomal protein mL62 subfamily.</text>
</comment>
<evidence type="ECO:0000256" key="3">
    <source>
        <dbReference type="ARBA" id="ARBA00039441"/>
    </source>
</evidence>
<dbReference type="PANTHER" id="PTHR11075:SF54">
    <property type="entry name" value="LARGE RIBOSOMAL SUBUNIT PROTEIN ML62"/>
    <property type="match status" value="1"/>
</dbReference>
<feature type="domain" description="Prokaryotic-type class I peptide chain release factors" evidence="5">
    <location>
        <begin position="75"/>
        <end position="91"/>
    </location>
</feature>
<dbReference type="Pfam" id="PF00472">
    <property type="entry name" value="RF-1"/>
    <property type="match status" value="1"/>
</dbReference>
<evidence type="ECO:0000256" key="4">
    <source>
        <dbReference type="ARBA" id="ARBA00041531"/>
    </source>
</evidence>
<dbReference type="Proteomes" id="UP000677228">
    <property type="component" value="Unassembled WGS sequence"/>
</dbReference>
<protein>
    <recommendedName>
        <fullName evidence="3">Large ribosomal subunit protein mL62</fullName>
        <ecNumber evidence="1">3.1.1.29</ecNumber>
    </recommendedName>
    <alternativeName>
        <fullName evidence="4">Peptidyl-tRNA hydrolase ICT1, mitochondrial</fullName>
    </alternativeName>
</protein>
<dbReference type="SUPFAM" id="SSF110916">
    <property type="entry name" value="Peptidyl-tRNA hydrolase domain-like"/>
    <property type="match status" value="1"/>
</dbReference>
<dbReference type="AlphaFoldDB" id="A0A814F8J7"/>
<name>A0A814F8J7_9BILA</name>
<dbReference type="EMBL" id="CAJNOQ010002839">
    <property type="protein sequence ID" value="CAF0981683.1"/>
    <property type="molecule type" value="Genomic_DNA"/>
</dbReference>
<dbReference type="EMBL" id="CAJOBC010002839">
    <property type="protein sequence ID" value="CAF3754209.1"/>
    <property type="molecule type" value="Genomic_DNA"/>
</dbReference>
<dbReference type="PANTHER" id="PTHR11075">
    <property type="entry name" value="PEPTIDE CHAIN RELEASE FACTOR"/>
    <property type="match status" value="1"/>
</dbReference>
<evidence type="ECO:0000256" key="1">
    <source>
        <dbReference type="ARBA" id="ARBA00013260"/>
    </source>
</evidence>
<sequence>MNILFLYCTKVPLRYIINPCRSYKSALAYEKLFPKSSSLNILTEDNVQVKSPTKESDEQFNGFIPIDKIEINHRHSRGPGGQHVNKNLTGVEVRFHLDTATWIPNWIKPRIKDLYGNRINKDGYFITFSDETRHQLLNQAHCFDRIRAIIRDSSILPKGLTKDEQAMIEKRYEKSTHGISENGEKINIFVYHYRKNIASEERVLRKRFHSQSKHDRTPDLS</sequence>
<dbReference type="InterPro" id="IPR052104">
    <property type="entry name" value="Mito_Release_Factor_mL62"/>
</dbReference>
<gene>
    <name evidence="7" type="ORF">GPM918_LOCUS12782</name>
    <name evidence="6" type="ORF">OVA965_LOCUS13487</name>
    <name evidence="9" type="ORF">SRO942_LOCUS12782</name>
    <name evidence="8" type="ORF">TMI583_LOCUS13490</name>
</gene>
<keyword evidence="10" id="KW-1185">Reference proteome</keyword>
<dbReference type="Proteomes" id="UP000663829">
    <property type="component" value="Unassembled WGS sequence"/>
</dbReference>
<dbReference type="OrthoDB" id="270639at2759"/>
<evidence type="ECO:0000313" key="7">
    <source>
        <dbReference type="EMBL" id="CAF0981683.1"/>
    </source>
</evidence>
<evidence type="ECO:0000313" key="8">
    <source>
        <dbReference type="EMBL" id="CAF3749686.1"/>
    </source>
</evidence>
<dbReference type="Proteomes" id="UP000681722">
    <property type="component" value="Unassembled WGS sequence"/>
</dbReference>
<proteinExistence type="inferred from homology"/>
<dbReference type="Gene3D" id="3.30.160.20">
    <property type="match status" value="1"/>
</dbReference>